<dbReference type="Pfam" id="PF02179">
    <property type="entry name" value="BAG"/>
    <property type="match status" value="1"/>
</dbReference>
<evidence type="ECO:0000259" key="3">
    <source>
        <dbReference type="PROSITE" id="PS51035"/>
    </source>
</evidence>
<feature type="domain" description="Ubiquitin-like" evidence="2">
    <location>
        <begin position="27"/>
        <end position="84"/>
    </location>
</feature>
<comment type="caution">
    <text evidence="4">The sequence shown here is derived from an EMBL/GenBank/DDBJ whole genome shotgun (WGS) entry which is preliminary data.</text>
</comment>
<dbReference type="InterPro" id="IPR036533">
    <property type="entry name" value="BAG_dom_sf"/>
</dbReference>
<dbReference type="EMBL" id="BAABUJ010000033">
    <property type="protein sequence ID" value="GAA5804228.1"/>
    <property type="molecule type" value="Genomic_DNA"/>
</dbReference>
<evidence type="ECO:0008006" key="6">
    <source>
        <dbReference type="Google" id="ProtNLM"/>
    </source>
</evidence>
<feature type="domain" description="BAG" evidence="3">
    <location>
        <begin position="149"/>
        <end position="194"/>
    </location>
</feature>
<name>A0ABP9YBB8_9FUNG</name>
<dbReference type="PANTHER" id="PTHR12329">
    <property type="entry name" value="BCL2-ASSOCIATED ATHANOGENE"/>
    <property type="match status" value="1"/>
</dbReference>
<dbReference type="InterPro" id="IPR029071">
    <property type="entry name" value="Ubiquitin-like_domsf"/>
</dbReference>
<evidence type="ECO:0000313" key="5">
    <source>
        <dbReference type="Proteomes" id="UP001476247"/>
    </source>
</evidence>
<keyword evidence="1" id="KW-0143">Chaperone</keyword>
<dbReference type="InterPro" id="IPR039773">
    <property type="entry name" value="BAG_chaperone_regulator"/>
</dbReference>
<dbReference type="PROSITE" id="PS51035">
    <property type="entry name" value="BAG"/>
    <property type="match status" value="1"/>
</dbReference>
<dbReference type="SUPFAM" id="SSF63491">
    <property type="entry name" value="BAG domain"/>
    <property type="match status" value="1"/>
</dbReference>
<sequence>MRDVVVVLYQDRYYDIHFRDFREGINEATVAHLKERCKSVTGVTLATMKLKVSGANVKDETATLPSTGIHSGSLVLLTGERFNNDQVKQTASGNPEEVGYMMRISQVMDRINGAKENIERYDLMVVRALDNIDQDEHKKKETEDLGIQLSELLMQSLITLDGVDCPSEFITARSNRKTGVKLCQELMDHVDQSRATFKQLYINKS</sequence>
<organism evidence="4 5">
    <name type="scientific">Helicostylum pulchrum</name>
    <dbReference type="NCBI Taxonomy" id="562976"/>
    <lineage>
        <taxon>Eukaryota</taxon>
        <taxon>Fungi</taxon>
        <taxon>Fungi incertae sedis</taxon>
        <taxon>Mucoromycota</taxon>
        <taxon>Mucoromycotina</taxon>
        <taxon>Mucoromycetes</taxon>
        <taxon>Mucorales</taxon>
        <taxon>Mucorineae</taxon>
        <taxon>Mucoraceae</taxon>
        <taxon>Helicostylum</taxon>
    </lineage>
</organism>
<evidence type="ECO:0000256" key="1">
    <source>
        <dbReference type="ARBA" id="ARBA00023186"/>
    </source>
</evidence>
<dbReference type="PANTHER" id="PTHR12329:SF16">
    <property type="entry name" value="BAG FAMILY MOLECULAR CHAPERONE REGULATOR 1"/>
    <property type="match status" value="1"/>
</dbReference>
<gene>
    <name evidence="4" type="ORF">HPULCUR_009715</name>
</gene>
<dbReference type="SUPFAM" id="SSF54236">
    <property type="entry name" value="Ubiquitin-like"/>
    <property type="match status" value="1"/>
</dbReference>
<protein>
    <recommendedName>
        <fullName evidence="6">BAG family molecular chaperone regulator 1</fullName>
    </recommendedName>
</protein>
<evidence type="ECO:0000313" key="4">
    <source>
        <dbReference type="EMBL" id="GAA5804228.1"/>
    </source>
</evidence>
<dbReference type="Proteomes" id="UP001476247">
    <property type="component" value="Unassembled WGS sequence"/>
</dbReference>
<dbReference type="PROSITE" id="PS50053">
    <property type="entry name" value="UBIQUITIN_2"/>
    <property type="match status" value="1"/>
</dbReference>
<dbReference type="InterPro" id="IPR003103">
    <property type="entry name" value="BAG_domain"/>
</dbReference>
<reference evidence="4 5" key="1">
    <citation type="submission" date="2024-04" db="EMBL/GenBank/DDBJ databases">
        <title>genome sequences of Mucor flavus KT1a and Helicostylum pulchrum KT1b strains isolation_sourced from the surface of a dry-aged beef.</title>
        <authorList>
            <person name="Toyotome T."/>
            <person name="Hosono M."/>
            <person name="Torimaru M."/>
            <person name="Fukuda K."/>
            <person name="Mikami N."/>
        </authorList>
    </citation>
    <scope>NUCLEOTIDE SEQUENCE [LARGE SCALE GENOMIC DNA]</scope>
    <source>
        <strain evidence="4 5">KT1b</strain>
    </source>
</reference>
<dbReference type="Gene3D" id="1.20.58.120">
    <property type="entry name" value="BAG domain"/>
    <property type="match status" value="1"/>
</dbReference>
<accession>A0ABP9YBB8</accession>
<dbReference type="InterPro" id="IPR000626">
    <property type="entry name" value="Ubiquitin-like_dom"/>
</dbReference>
<evidence type="ECO:0000259" key="2">
    <source>
        <dbReference type="PROSITE" id="PS50053"/>
    </source>
</evidence>
<dbReference type="Gene3D" id="3.10.20.90">
    <property type="entry name" value="Phosphatidylinositol 3-kinase Catalytic Subunit, Chain A, domain 1"/>
    <property type="match status" value="1"/>
</dbReference>
<proteinExistence type="predicted"/>
<keyword evidence="5" id="KW-1185">Reference proteome</keyword>